<dbReference type="EMBL" id="PYOU01000004">
    <property type="protein sequence ID" value="PSX11359.1"/>
    <property type="molecule type" value="Genomic_DNA"/>
</dbReference>
<dbReference type="Gene3D" id="3.40.1190.20">
    <property type="match status" value="1"/>
</dbReference>
<evidence type="ECO:0000256" key="1">
    <source>
        <dbReference type="ARBA" id="ARBA00010688"/>
    </source>
</evidence>
<dbReference type="SUPFAM" id="SSF53613">
    <property type="entry name" value="Ribokinase-like"/>
    <property type="match status" value="1"/>
</dbReference>
<dbReference type="PANTHER" id="PTHR43085">
    <property type="entry name" value="HEXOKINASE FAMILY MEMBER"/>
    <property type="match status" value="1"/>
</dbReference>
<organism evidence="5 6">
    <name type="scientific">Photobacterium angustum</name>
    <dbReference type="NCBI Taxonomy" id="661"/>
    <lineage>
        <taxon>Bacteria</taxon>
        <taxon>Pseudomonadati</taxon>
        <taxon>Pseudomonadota</taxon>
        <taxon>Gammaproteobacteria</taxon>
        <taxon>Vibrionales</taxon>
        <taxon>Vibrionaceae</taxon>
        <taxon>Photobacterium</taxon>
    </lineage>
</organism>
<evidence type="ECO:0000313" key="5">
    <source>
        <dbReference type="EMBL" id="PSX11359.1"/>
    </source>
</evidence>
<keyword evidence="2" id="KW-0808">Transferase</keyword>
<evidence type="ECO:0000313" key="6">
    <source>
        <dbReference type="Proteomes" id="UP000240989"/>
    </source>
</evidence>
<dbReference type="RefSeq" id="WP_045151739.1">
    <property type="nucleotide sequence ID" value="NZ_JZSW01000002.1"/>
</dbReference>
<comment type="caution">
    <text evidence="5">The sequence shown here is derived from an EMBL/GenBank/DDBJ whole genome shotgun (WGS) entry which is preliminary data.</text>
</comment>
<dbReference type="Proteomes" id="UP000240989">
    <property type="component" value="Unassembled WGS sequence"/>
</dbReference>
<keyword evidence="6" id="KW-1185">Reference proteome</keyword>
<dbReference type="InterPro" id="IPR011611">
    <property type="entry name" value="PfkB_dom"/>
</dbReference>
<dbReference type="PANTHER" id="PTHR43085:SF15">
    <property type="entry name" value="2-DEHYDRO-3-DEOXYGLUCONOKINASE"/>
    <property type="match status" value="1"/>
</dbReference>
<sequence>MSTSTQCNIVFFGECMVEISGSPLTKKFGGDTLNTALYLSRLTQHTDLSVHYATGLGHDELSQNMMNSWQLEGIQTHFVERIANKLPGLYMVETDGTGERHFHYWRNDAAVKYYFQFDGLNKFEIALTDNQVDAVYISGISIAILNDDSRERLLKVINLFSNQGGKVIFDNNYRPQLWTTEQAQHWYAKFLPLVDIALITEDDDLLVWGNFESVQQRCLRLGCQEIVIKRGCEPCKVVQAKEGIIEESYVSAIPVPNVVDTCAAGDSFAAGYLAARFNGEIAREAAELGHRLASTVIQYSGAIIPVSAMNHLIKNKENLLCLKK</sequence>
<evidence type="ECO:0000256" key="3">
    <source>
        <dbReference type="ARBA" id="ARBA00022777"/>
    </source>
</evidence>
<dbReference type="InterPro" id="IPR029056">
    <property type="entry name" value="Ribokinase-like"/>
</dbReference>
<name>A0ABX5H697_PHOAN</name>
<dbReference type="CDD" id="cd01166">
    <property type="entry name" value="KdgK"/>
    <property type="match status" value="1"/>
</dbReference>
<dbReference type="GO" id="GO:0016301">
    <property type="term" value="F:kinase activity"/>
    <property type="evidence" value="ECO:0007669"/>
    <property type="project" value="UniProtKB-KW"/>
</dbReference>
<comment type="similarity">
    <text evidence="1">Belongs to the carbohydrate kinase PfkB family.</text>
</comment>
<accession>A0ABX5H697</accession>
<dbReference type="InterPro" id="IPR050306">
    <property type="entry name" value="PfkB_Carbo_kinase"/>
</dbReference>
<reference evidence="5 6" key="1">
    <citation type="submission" date="2018-01" db="EMBL/GenBank/DDBJ databases">
        <title>Whole genome sequencing of Histamine producing bacteria.</title>
        <authorList>
            <person name="Butler K."/>
        </authorList>
    </citation>
    <scope>NUCLEOTIDE SEQUENCE [LARGE SCALE GENOMIC DNA]</scope>
    <source>
        <strain evidence="5 6">A6-1</strain>
    </source>
</reference>
<protein>
    <submittedName>
        <fullName evidence="5">Sugar kinase</fullName>
    </submittedName>
</protein>
<evidence type="ECO:0000256" key="2">
    <source>
        <dbReference type="ARBA" id="ARBA00022679"/>
    </source>
</evidence>
<feature type="domain" description="Carbohydrate kinase PfkB" evidence="4">
    <location>
        <begin position="23"/>
        <end position="307"/>
    </location>
</feature>
<dbReference type="Pfam" id="PF00294">
    <property type="entry name" value="PfkB"/>
    <property type="match status" value="1"/>
</dbReference>
<gene>
    <name evidence="5" type="ORF">C0W27_06495</name>
</gene>
<dbReference type="PROSITE" id="PS00584">
    <property type="entry name" value="PFKB_KINASES_2"/>
    <property type="match status" value="1"/>
</dbReference>
<evidence type="ECO:0000259" key="4">
    <source>
        <dbReference type="Pfam" id="PF00294"/>
    </source>
</evidence>
<proteinExistence type="inferred from homology"/>
<dbReference type="InterPro" id="IPR002173">
    <property type="entry name" value="Carboh/pur_kinase_PfkB_CS"/>
</dbReference>
<keyword evidence="3 5" id="KW-0418">Kinase</keyword>